<dbReference type="SUPFAM" id="SSF54106">
    <property type="entry name" value="LysM domain"/>
    <property type="match status" value="1"/>
</dbReference>
<dbReference type="AlphaFoldDB" id="J0WW41"/>
<evidence type="ECO:0000313" key="5">
    <source>
        <dbReference type="EMBL" id="EJD39705.1"/>
    </source>
</evidence>
<evidence type="ECO:0000256" key="3">
    <source>
        <dbReference type="SAM" id="SignalP"/>
    </source>
</evidence>
<dbReference type="SMART" id="SM00257">
    <property type="entry name" value="LysM"/>
    <property type="match status" value="2"/>
</dbReference>
<dbReference type="PROSITE" id="PS51782">
    <property type="entry name" value="LYSM"/>
    <property type="match status" value="2"/>
</dbReference>
<reference evidence="6" key="1">
    <citation type="journal article" date="2012" name="Science">
        <title>The Paleozoic origin of enzymatic lignin decomposition reconstructed from 31 fungal genomes.</title>
        <authorList>
            <person name="Floudas D."/>
            <person name="Binder M."/>
            <person name="Riley R."/>
            <person name="Barry K."/>
            <person name="Blanchette R.A."/>
            <person name="Henrissat B."/>
            <person name="Martinez A.T."/>
            <person name="Otillar R."/>
            <person name="Spatafora J.W."/>
            <person name="Yadav J.S."/>
            <person name="Aerts A."/>
            <person name="Benoit I."/>
            <person name="Boyd A."/>
            <person name="Carlson A."/>
            <person name="Copeland A."/>
            <person name="Coutinho P.M."/>
            <person name="de Vries R.P."/>
            <person name="Ferreira P."/>
            <person name="Findley K."/>
            <person name="Foster B."/>
            <person name="Gaskell J."/>
            <person name="Glotzer D."/>
            <person name="Gorecki P."/>
            <person name="Heitman J."/>
            <person name="Hesse C."/>
            <person name="Hori C."/>
            <person name="Igarashi K."/>
            <person name="Jurgens J.A."/>
            <person name="Kallen N."/>
            <person name="Kersten P."/>
            <person name="Kohler A."/>
            <person name="Kuees U."/>
            <person name="Kumar T.K.A."/>
            <person name="Kuo A."/>
            <person name="LaButti K."/>
            <person name="Larrondo L.F."/>
            <person name="Lindquist E."/>
            <person name="Ling A."/>
            <person name="Lombard V."/>
            <person name="Lucas S."/>
            <person name="Lundell T."/>
            <person name="Martin R."/>
            <person name="McLaughlin D.J."/>
            <person name="Morgenstern I."/>
            <person name="Morin E."/>
            <person name="Murat C."/>
            <person name="Nagy L.G."/>
            <person name="Nolan M."/>
            <person name="Ohm R.A."/>
            <person name="Patyshakuliyeva A."/>
            <person name="Rokas A."/>
            <person name="Ruiz-Duenas F.J."/>
            <person name="Sabat G."/>
            <person name="Salamov A."/>
            <person name="Samejima M."/>
            <person name="Schmutz J."/>
            <person name="Slot J.C."/>
            <person name="St John F."/>
            <person name="Stenlid J."/>
            <person name="Sun H."/>
            <person name="Sun S."/>
            <person name="Syed K."/>
            <person name="Tsang A."/>
            <person name="Wiebenga A."/>
            <person name="Young D."/>
            <person name="Pisabarro A."/>
            <person name="Eastwood D.C."/>
            <person name="Martin F."/>
            <person name="Cullen D."/>
            <person name="Grigoriev I.V."/>
            <person name="Hibbett D.S."/>
        </authorList>
    </citation>
    <scope>NUCLEOTIDE SEQUENCE [LARGE SCALE GENOMIC DNA]</scope>
    <source>
        <strain evidence="6">TFB10046</strain>
    </source>
</reference>
<evidence type="ECO:0000259" key="4">
    <source>
        <dbReference type="PROSITE" id="PS51782"/>
    </source>
</evidence>
<evidence type="ECO:0000256" key="2">
    <source>
        <dbReference type="ARBA" id="ARBA00023026"/>
    </source>
</evidence>
<name>J0WW41_AURST</name>
<protein>
    <recommendedName>
        <fullName evidence="4">LysM domain-containing protein</fullName>
    </recommendedName>
</protein>
<keyword evidence="2" id="KW-0843">Virulence</keyword>
<dbReference type="Pfam" id="PF01476">
    <property type="entry name" value="LysM"/>
    <property type="match status" value="2"/>
</dbReference>
<evidence type="ECO:0000256" key="1">
    <source>
        <dbReference type="ARBA" id="ARBA00022669"/>
    </source>
</evidence>
<dbReference type="InterPro" id="IPR036779">
    <property type="entry name" value="LysM_dom_sf"/>
</dbReference>
<feature type="chain" id="PRO_5003741349" description="LysM domain-containing protein" evidence="3">
    <location>
        <begin position="19"/>
        <end position="254"/>
    </location>
</feature>
<evidence type="ECO:0000313" key="6">
    <source>
        <dbReference type="Proteomes" id="UP000006514"/>
    </source>
</evidence>
<feature type="domain" description="LysM" evidence="4">
    <location>
        <begin position="142"/>
        <end position="195"/>
    </location>
</feature>
<gene>
    <name evidence="5" type="ORF">AURDEDRAFT_171154</name>
</gene>
<keyword evidence="1" id="KW-0147">Chitin-binding</keyword>
<dbReference type="OrthoDB" id="5985073at2759"/>
<dbReference type="PANTHER" id="PTHR34997">
    <property type="entry name" value="AM15"/>
    <property type="match status" value="1"/>
</dbReference>
<dbReference type="KEGG" id="adl:AURDEDRAFT_171154"/>
<dbReference type="InterPro" id="IPR036908">
    <property type="entry name" value="RlpA-like_sf"/>
</dbReference>
<organism evidence="5 6">
    <name type="scientific">Auricularia subglabra (strain TFB-10046 / SS5)</name>
    <name type="common">White-rot fungus</name>
    <name type="synonym">Auricularia delicata (strain TFB10046)</name>
    <dbReference type="NCBI Taxonomy" id="717982"/>
    <lineage>
        <taxon>Eukaryota</taxon>
        <taxon>Fungi</taxon>
        <taxon>Dikarya</taxon>
        <taxon>Basidiomycota</taxon>
        <taxon>Agaricomycotina</taxon>
        <taxon>Agaricomycetes</taxon>
        <taxon>Auriculariales</taxon>
        <taxon>Auriculariaceae</taxon>
        <taxon>Auricularia</taxon>
    </lineage>
</organism>
<accession>J0WW41</accession>
<dbReference type="EMBL" id="JH687810">
    <property type="protein sequence ID" value="EJD39705.1"/>
    <property type="molecule type" value="Genomic_DNA"/>
</dbReference>
<dbReference type="SUPFAM" id="SSF50685">
    <property type="entry name" value="Barwin-like endoglucanases"/>
    <property type="match status" value="1"/>
</dbReference>
<dbReference type="CDD" id="cd22191">
    <property type="entry name" value="DPBB_RlpA_EXP_N-like"/>
    <property type="match status" value="1"/>
</dbReference>
<keyword evidence="6" id="KW-1185">Reference proteome</keyword>
<proteinExistence type="predicted"/>
<dbReference type="PANTHER" id="PTHR34997:SF1">
    <property type="entry name" value="PEPTIDOGLYCAN-BINDING LYSIN DOMAIN"/>
    <property type="match status" value="1"/>
</dbReference>
<dbReference type="InParanoid" id="J0WW41"/>
<dbReference type="CDD" id="cd00118">
    <property type="entry name" value="LysM"/>
    <property type="match status" value="1"/>
</dbReference>
<dbReference type="GO" id="GO:0008061">
    <property type="term" value="F:chitin binding"/>
    <property type="evidence" value="ECO:0007669"/>
    <property type="project" value="UniProtKB-KW"/>
</dbReference>
<dbReference type="InterPro" id="IPR018392">
    <property type="entry name" value="LysM"/>
</dbReference>
<feature type="signal peptide" evidence="3">
    <location>
        <begin position="1"/>
        <end position="18"/>
    </location>
</feature>
<dbReference type="InterPro" id="IPR052210">
    <property type="entry name" value="LysM1-like"/>
</dbReference>
<keyword evidence="3" id="KW-0732">Signal</keyword>
<feature type="domain" description="LysM" evidence="4">
    <location>
        <begin position="208"/>
        <end position="254"/>
    </location>
</feature>
<sequence>MFALTVTLTLLAASLAAANPAATKRQIGQQTGDATYYDVGTGACGVHNVASDSIAAVSHALFDSYPGYSGGNPNNNPICGKWATASYNGRSIRFQVEDRCGGCAGFGDLDFSDSAFIALFGSLNAGRVSGVTWVLDGDGGSGPSPPSGGSCAKTYTAVSDAIDRKFGITLQTFLSLNPSVNSGCTNLQVGTTYCVQGGSSPGNPGCPQRYTAVAGDTCDAIDRKFGISLQQFLQMNPSVNSGCTNLQVGTSYCV</sequence>
<dbReference type="Gene3D" id="2.40.40.10">
    <property type="entry name" value="RlpA-like domain"/>
    <property type="match status" value="1"/>
</dbReference>
<dbReference type="Proteomes" id="UP000006514">
    <property type="component" value="Unassembled WGS sequence"/>
</dbReference>
<dbReference type="Gene3D" id="3.10.350.10">
    <property type="entry name" value="LysM domain"/>
    <property type="match status" value="2"/>
</dbReference>
<dbReference type="eggNOG" id="ENOG502S6X4">
    <property type="taxonomic scope" value="Eukaryota"/>
</dbReference>